<evidence type="ECO:0000313" key="2">
    <source>
        <dbReference type="EMBL" id="GMT04238.1"/>
    </source>
</evidence>
<dbReference type="Proteomes" id="UP001432027">
    <property type="component" value="Unassembled WGS sequence"/>
</dbReference>
<organism evidence="2 3">
    <name type="scientific">Pristionchus entomophagus</name>
    <dbReference type="NCBI Taxonomy" id="358040"/>
    <lineage>
        <taxon>Eukaryota</taxon>
        <taxon>Metazoa</taxon>
        <taxon>Ecdysozoa</taxon>
        <taxon>Nematoda</taxon>
        <taxon>Chromadorea</taxon>
        <taxon>Rhabditida</taxon>
        <taxon>Rhabditina</taxon>
        <taxon>Diplogasteromorpha</taxon>
        <taxon>Diplogasteroidea</taxon>
        <taxon>Neodiplogasteridae</taxon>
        <taxon>Pristionchus</taxon>
    </lineage>
</organism>
<accession>A0AAV5UD72</accession>
<feature type="region of interest" description="Disordered" evidence="1">
    <location>
        <begin position="25"/>
        <end position="68"/>
    </location>
</feature>
<dbReference type="EMBL" id="BTSX01000006">
    <property type="protein sequence ID" value="GMT04238.1"/>
    <property type="molecule type" value="Genomic_DNA"/>
</dbReference>
<dbReference type="AlphaFoldDB" id="A0AAV5UD72"/>
<sequence>MDQSVNMSMESRGYGEDLVDAYRKERHRTVRSSRPASRAKSEYGDPLLRPDRGERLPRSAYDHSHLMHPQYGYYPPSGRYGRANSVMGYAMDPL</sequence>
<protein>
    <submittedName>
        <fullName evidence="2">Uncharacterized protein</fullName>
    </submittedName>
</protein>
<keyword evidence="3" id="KW-1185">Reference proteome</keyword>
<name>A0AAV5UD72_9BILA</name>
<proteinExistence type="predicted"/>
<comment type="caution">
    <text evidence="2">The sequence shown here is derived from an EMBL/GenBank/DDBJ whole genome shotgun (WGS) entry which is preliminary data.</text>
</comment>
<feature type="compositionally biased region" description="Basic and acidic residues" evidence="1">
    <location>
        <begin position="39"/>
        <end position="65"/>
    </location>
</feature>
<gene>
    <name evidence="2" type="ORF">PENTCL1PPCAC_26412</name>
</gene>
<evidence type="ECO:0000256" key="1">
    <source>
        <dbReference type="SAM" id="MobiDB-lite"/>
    </source>
</evidence>
<reference evidence="2" key="1">
    <citation type="submission" date="2023-10" db="EMBL/GenBank/DDBJ databases">
        <title>Genome assembly of Pristionchus species.</title>
        <authorList>
            <person name="Yoshida K."/>
            <person name="Sommer R.J."/>
        </authorList>
    </citation>
    <scope>NUCLEOTIDE SEQUENCE</scope>
    <source>
        <strain evidence="2">RS0144</strain>
    </source>
</reference>
<evidence type="ECO:0000313" key="3">
    <source>
        <dbReference type="Proteomes" id="UP001432027"/>
    </source>
</evidence>